<dbReference type="Proteomes" id="UP000318437">
    <property type="component" value="Unassembled WGS sequence"/>
</dbReference>
<dbReference type="PANTHER" id="PTHR48081">
    <property type="entry name" value="AB HYDROLASE SUPERFAMILY PROTEIN C4A8.06C"/>
    <property type="match status" value="1"/>
</dbReference>
<proteinExistence type="predicted"/>
<feature type="domain" description="BD-FAE-like" evidence="4">
    <location>
        <begin position="80"/>
        <end position="274"/>
    </location>
</feature>
<name>A0A5C6D025_9BACT</name>
<evidence type="ECO:0000256" key="2">
    <source>
        <dbReference type="SAM" id="MobiDB-lite"/>
    </source>
</evidence>
<dbReference type="Pfam" id="PF20434">
    <property type="entry name" value="BD-FAE"/>
    <property type="match status" value="1"/>
</dbReference>
<feature type="region of interest" description="Disordered" evidence="2">
    <location>
        <begin position="45"/>
        <end position="65"/>
    </location>
</feature>
<protein>
    <submittedName>
        <fullName evidence="5">Acetylxylan esterase</fullName>
        <ecNumber evidence="5">3.1.1.72</ecNumber>
    </submittedName>
</protein>
<keyword evidence="3" id="KW-0732">Signal</keyword>
<dbReference type="InterPro" id="IPR049492">
    <property type="entry name" value="BD-FAE-like_dom"/>
</dbReference>
<gene>
    <name evidence="5" type="primary">axeA1</name>
    <name evidence="5" type="ORF">Pla144_10380</name>
</gene>
<evidence type="ECO:0000259" key="4">
    <source>
        <dbReference type="Pfam" id="PF20434"/>
    </source>
</evidence>
<dbReference type="RefSeq" id="WP_146448319.1">
    <property type="nucleotide sequence ID" value="NZ_SJPS01000001.1"/>
</dbReference>
<feature type="signal peptide" evidence="3">
    <location>
        <begin position="1"/>
        <end position="26"/>
    </location>
</feature>
<evidence type="ECO:0000313" key="6">
    <source>
        <dbReference type="Proteomes" id="UP000318437"/>
    </source>
</evidence>
<dbReference type="InterPro" id="IPR050300">
    <property type="entry name" value="GDXG_lipolytic_enzyme"/>
</dbReference>
<dbReference type="PANTHER" id="PTHR48081:SF6">
    <property type="entry name" value="PEPTIDASE S9 PROLYL OLIGOPEPTIDASE CATALYTIC DOMAIN-CONTAINING PROTEIN"/>
    <property type="match status" value="1"/>
</dbReference>
<dbReference type="InterPro" id="IPR029058">
    <property type="entry name" value="AB_hydrolase_fold"/>
</dbReference>
<dbReference type="Gene3D" id="3.40.50.1820">
    <property type="entry name" value="alpha/beta hydrolase"/>
    <property type="match status" value="1"/>
</dbReference>
<organism evidence="5 6">
    <name type="scientific">Bythopirellula polymerisocia</name>
    <dbReference type="NCBI Taxonomy" id="2528003"/>
    <lineage>
        <taxon>Bacteria</taxon>
        <taxon>Pseudomonadati</taxon>
        <taxon>Planctomycetota</taxon>
        <taxon>Planctomycetia</taxon>
        <taxon>Pirellulales</taxon>
        <taxon>Lacipirellulaceae</taxon>
        <taxon>Bythopirellula</taxon>
    </lineage>
</organism>
<keyword evidence="1 5" id="KW-0378">Hydrolase</keyword>
<accession>A0A5C6D025</accession>
<dbReference type="EMBL" id="SJPS01000001">
    <property type="protein sequence ID" value="TWU30252.1"/>
    <property type="molecule type" value="Genomic_DNA"/>
</dbReference>
<evidence type="ECO:0000313" key="5">
    <source>
        <dbReference type="EMBL" id="TWU30252.1"/>
    </source>
</evidence>
<feature type="chain" id="PRO_5022720473" evidence="3">
    <location>
        <begin position="27"/>
        <end position="324"/>
    </location>
</feature>
<dbReference type="AlphaFoldDB" id="A0A5C6D025"/>
<dbReference type="EC" id="3.1.1.72" evidence="5"/>
<reference evidence="5 6" key="1">
    <citation type="submission" date="2019-02" db="EMBL/GenBank/DDBJ databases">
        <title>Deep-cultivation of Planctomycetes and their phenomic and genomic characterization uncovers novel biology.</title>
        <authorList>
            <person name="Wiegand S."/>
            <person name="Jogler M."/>
            <person name="Boedeker C."/>
            <person name="Pinto D."/>
            <person name="Vollmers J."/>
            <person name="Rivas-Marin E."/>
            <person name="Kohn T."/>
            <person name="Peeters S.H."/>
            <person name="Heuer A."/>
            <person name="Rast P."/>
            <person name="Oberbeckmann S."/>
            <person name="Bunk B."/>
            <person name="Jeske O."/>
            <person name="Meyerdierks A."/>
            <person name="Storesund J.E."/>
            <person name="Kallscheuer N."/>
            <person name="Luecker S."/>
            <person name="Lage O.M."/>
            <person name="Pohl T."/>
            <person name="Merkel B.J."/>
            <person name="Hornburger P."/>
            <person name="Mueller R.-W."/>
            <person name="Bruemmer F."/>
            <person name="Labrenz M."/>
            <person name="Spormann A.M."/>
            <person name="Op Den Camp H."/>
            <person name="Overmann J."/>
            <person name="Amann R."/>
            <person name="Jetten M.S.M."/>
            <person name="Mascher T."/>
            <person name="Medema M.H."/>
            <person name="Devos D.P."/>
            <person name="Kaster A.-K."/>
            <person name="Ovreas L."/>
            <person name="Rohde M."/>
            <person name="Galperin M.Y."/>
            <person name="Jogler C."/>
        </authorList>
    </citation>
    <scope>NUCLEOTIDE SEQUENCE [LARGE SCALE GENOMIC DNA]</scope>
    <source>
        <strain evidence="5 6">Pla144</strain>
    </source>
</reference>
<evidence type="ECO:0000256" key="1">
    <source>
        <dbReference type="ARBA" id="ARBA00022801"/>
    </source>
</evidence>
<comment type="caution">
    <text evidence="5">The sequence shown here is derived from an EMBL/GenBank/DDBJ whole genome shotgun (WGS) entry which is preliminary data.</text>
</comment>
<evidence type="ECO:0000256" key="3">
    <source>
        <dbReference type="SAM" id="SignalP"/>
    </source>
</evidence>
<keyword evidence="6" id="KW-1185">Reference proteome</keyword>
<dbReference type="OrthoDB" id="9794725at2"/>
<dbReference type="SUPFAM" id="SSF53474">
    <property type="entry name" value="alpha/beta-Hydrolases"/>
    <property type="match status" value="1"/>
</dbReference>
<sequence precursor="true">MKQLFFRSICLIPVLLFLMSTQVAHSQQVASQQVIDLWNGDAPGSEDFTDIETSEERGEPGVPNSWVTQVKQPTLTLFPASSEKNSKTAVIVCPGGGYGGLAFDKEGNEVAQWFADRGVTAFVLKYRHGGGPHQHPVPLSDVQRAMRIVRSSANVLGYQPDRIGVMGFSAGGHLASSIGTHFDSGDESAEDTIDRKSCRPDFLILIYPVISMDSEITHGGSRNNLLGDQPADKVVELMSNELQVTDDTPPTFLVHATDDGAVPVENSLRFYRALVDHKVPAELHVFDEGGHGFGMRQKEKPVGEWPHLLENWLGSRGLIVDQGR</sequence>
<dbReference type="GO" id="GO:0046555">
    <property type="term" value="F:acetylxylan esterase activity"/>
    <property type="evidence" value="ECO:0007669"/>
    <property type="project" value="UniProtKB-EC"/>
</dbReference>